<dbReference type="Gene3D" id="3.30.470.20">
    <property type="entry name" value="ATP-grasp fold, B domain"/>
    <property type="match status" value="1"/>
</dbReference>
<gene>
    <name evidence="3" type="ORF">ACFOZ7_06585</name>
</gene>
<dbReference type="InterPro" id="IPR013815">
    <property type="entry name" value="ATP_grasp_subdomain_1"/>
</dbReference>
<evidence type="ECO:0000313" key="4">
    <source>
        <dbReference type="Proteomes" id="UP001595821"/>
    </source>
</evidence>
<protein>
    <submittedName>
        <fullName evidence="3">ATP-grasp domain-containing protein</fullName>
    </submittedName>
</protein>
<accession>A0ABD5NY71</accession>
<dbReference type="InterPro" id="IPR011761">
    <property type="entry name" value="ATP-grasp"/>
</dbReference>
<proteinExistence type="predicted"/>
<dbReference type="EMBL" id="JBHSDJ010000014">
    <property type="protein sequence ID" value="MFC4246663.1"/>
    <property type="molecule type" value="Genomic_DNA"/>
</dbReference>
<dbReference type="GeneID" id="71856419"/>
<sequence>MTTVFVTDGQLRSALAAVRSLGRRDVTVVCGESTRFATAFASKYVDRTVVYPSPEEEPMSFIRFLHRFLDRHEIDVLMPIGHEATRLVNHHAETLSDHTAVPVAGRKKFDALVQKDAVMRRAARLGVPHPKTVFPSDVGDAVSQIDGLEFPVVIKPRDSSGSRGLRFIESPAAFRAAYAEVHGKYPRPLVQERIPVEGRGMGGAFLIWDGEVKAQFAYQRLREYPPNGGPSTLRESVHNETILEAGRKLLLDADWEGVAMVEFKNDLRTDTPQLMEINPRFWGSLHLPYYSGIDFPWLLMQCALGKPLEATLDYQTGTQCRYLLPGDLLYLARTQNVQDFFPLQAENLYYDIADSDDPLPIIGRLAAMARYSFDIDMWKKVILR</sequence>
<dbReference type="Proteomes" id="UP001595821">
    <property type="component" value="Unassembled WGS sequence"/>
</dbReference>
<evidence type="ECO:0000259" key="2">
    <source>
        <dbReference type="PROSITE" id="PS50975"/>
    </source>
</evidence>
<reference evidence="3 4" key="1">
    <citation type="journal article" date="2014" name="Int. J. Syst. Evol. Microbiol.">
        <title>Complete genome sequence of Corynebacterium casei LMG S-19264T (=DSM 44701T), isolated from a smear-ripened cheese.</title>
        <authorList>
            <consortium name="US DOE Joint Genome Institute (JGI-PGF)"/>
            <person name="Walter F."/>
            <person name="Albersmeier A."/>
            <person name="Kalinowski J."/>
            <person name="Ruckert C."/>
        </authorList>
    </citation>
    <scope>NUCLEOTIDE SEQUENCE [LARGE SCALE GENOMIC DNA]</scope>
    <source>
        <strain evidence="3 4">IBRC-M 10912</strain>
    </source>
</reference>
<comment type="caution">
    <text evidence="3">The sequence shown here is derived from an EMBL/GenBank/DDBJ whole genome shotgun (WGS) entry which is preliminary data.</text>
</comment>
<keyword evidence="1" id="KW-0067">ATP-binding</keyword>
<dbReference type="AlphaFoldDB" id="A0ABD5NY71"/>
<dbReference type="SUPFAM" id="SSF56059">
    <property type="entry name" value="Glutathione synthetase ATP-binding domain-like"/>
    <property type="match status" value="1"/>
</dbReference>
<dbReference type="RefSeq" id="WP_246975548.1">
    <property type="nucleotide sequence ID" value="NZ_CP095398.1"/>
</dbReference>
<evidence type="ECO:0000256" key="1">
    <source>
        <dbReference type="PROSITE-ProRule" id="PRU00409"/>
    </source>
</evidence>
<organism evidence="3 4">
    <name type="scientific">Natribaculum luteum</name>
    <dbReference type="NCBI Taxonomy" id="1586232"/>
    <lineage>
        <taxon>Archaea</taxon>
        <taxon>Methanobacteriati</taxon>
        <taxon>Methanobacteriota</taxon>
        <taxon>Stenosarchaea group</taxon>
        <taxon>Halobacteria</taxon>
        <taxon>Halobacteriales</taxon>
        <taxon>Natrialbaceae</taxon>
        <taxon>Natribaculum</taxon>
    </lineage>
</organism>
<dbReference type="Gene3D" id="3.40.50.20">
    <property type="match status" value="1"/>
</dbReference>
<dbReference type="Pfam" id="PF15632">
    <property type="entry name" value="ATPgrasp_Ter"/>
    <property type="match status" value="1"/>
</dbReference>
<evidence type="ECO:0000313" key="3">
    <source>
        <dbReference type="EMBL" id="MFC4246663.1"/>
    </source>
</evidence>
<dbReference type="PROSITE" id="PS50975">
    <property type="entry name" value="ATP_GRASP"/>
    <property type="match status" value="1"/>
</dbReference>
<dbReference type="GO" id="GO:0005524">
    <property type="term" value="F:ATP binding"/>
    <property type="evidence" value="ECO:0007669"/>
    <property type="project" value="UniProtKB-UniRule"/>
</dbReference>
<keyword evidence="1" id="KW-0547">Nucleotide-binding</keyword>
<dbReference type="Gene3D" id="3.30.1490.20">
    <property type="entry name" value="ATP-grasp fold, A domain"/>
    <property type="match status" value="1"/>
</dbReference>
<name>A0ABD5NY71_9EURY</name>
<feature type="domain" description="ATP-grasp" evidence="2">
    <location>
        <begin position="119"/>
        <end position="304"/>
    </location>
</feature>